<feature type="non-terminal residue" evidence="1">
    <location>
        <position position="38"/>
    </location>
</feature>
<name>A0A392MJF1_9FABA</name>
<protein>
    <submittedName>
        <fullName evidence="1">Uncharacterized protein</fullName>
    </submittedName>
</protein>
<organism evidence="1 2">
    <name type="scientific">Trifolium medium</name>
    <dbReference type="NCBI Taxonomy" id="97028"/>
    <lineage>
        <taxon>Eukaryota</taxon>
        <taxon>Viridiplantae</taxon>
        <taxon>Streptophyta</taxon>
        <taxon>Embryophyta</taxon>
        <taxon>Tracheophyta</taxon>
        <taxon>Spermatophyta</taxon>
        <taxon>Magnoliopsida</taxon>
        <taxon>eudicotyledons</taxon>
        <taxon>Gunneridae</taxon>
        <taxon>Pentapetalae</taxon>
        <taxon>rosids</taxon>
        <taxon>fabids</taxon>
        <taxon>Fabales</taxon>
        <taxon>Fabaceae</taxon>
        <taxon>Papilionoideae</taxon>
        <taxon>50 kb inversion clade</taxon>
        <taxon>NPAAA clade</taxon>
        <taxon>Hologalegina</taxon>
        <taxon>IRL clade</taxon>
        <taxon>Trifolieae</taxon>
        <taxon>Trifolium</taxon>
    </lineage>
</organism>
<gene>
    <name evidence="1" type="ORF">A2U01_0008502</name>
</gene>
<dbReference type="Proteomes" id="UP000265520">
    <property type="component" value="Unassembled WGS sequence"/>
</dbReference>
<sequence length="38" mass="4421">MGFSYPVKLFGWSSYVAACRTENKTCEDAESDNDKRWQ</sequence>
<evidence type="ECO:0000313" key="2">
    <source>
        <dbReference type="Proteomes" id="UP000265520"/>
    </source>
</evidence>
<evidence type="ECO:0000313" key="1">
    <source>
        <dbReference type="EMBL" id="MCH87626.1"/>
    </source>
</evidence>
<proteinExistence type="predicted"/>
<dbReference type="EMBL" id="LXQA010012594">
    <property type="protein sequence ID" value="MCH87626.1"/>
    <property type="molecule type" value="Genomic_DNA"/>
</dbReference>
<comment type="caution">
    <text evidence="1">The sequence shown here is derived from an EMBL/GenBank/DDBJ whole genome shotgun (WGS) entry which is preliminary data.</text>
</comment>
<keyword evidence="2" id="KW-1185">Reference proteome</keyword>
<dbReference type="AlphaFoldDB" id="A0A392MJF1"/>
<accession>A0A392MJF1</accession>
<reference evidence="1 2" key="1">
    <citation type="journal article" date="2018" name="Front. Plant Sci.">
        <title>Red Clover (Trifolium pratense) and Zigzag Clover (T. medium) - A Picture of Genomic Similarities and Differences.</title>
        <authorList>
            <person name="Dluhosova J."/>
            <person name="Istvanek J."/>
            <person name="Nedelnik J."/>
            <person name="Repkova J."/>
        </authorList>
    </citation>
    <scope>NUCLEOTIDE SEQUENCE [LARGE SCALE GENOMIC DNA]</scope>
    <source>
        <strain evidence="2">cv. 10/8</strain>
        <tissue evidence="1">Leaf</tissue>
    </source>
</reference>